<dbReference type="Pfam" id="PF04471">
    <property type="entry name" value="Mrr_cat"/>
    <property type="match status" value="1"/>
</dbReference>
<protein>
    <recommendedName>
        <fullName evidence="1">Restriction endonuclease type IV Mrr domain-containing protein</fullName>
    </recommendedName>
</protein>
<dbReference type="GO" id="GO:0009307">
    <property type="term" value="P:DNA restriction-modification system"/>
    <property type="evidence" value="ECO:0007669"/>
    <property type="project" value="InterPro"/>
</dbReference>
<dbReference type="InterPro" id="IPR011856">
    <property type="entry name" value="tRNA_endonuc-like_dom_sf"/>
</dbReference>
<dbReference type="EMBL" id="LAZR01000110">
    <property type="protein sequence ID" value="KKN90437.1"/>
    <property type="molecule type" value="Genomic_DNA"/>
</dbReference>
<dbReference type="SUPFAM" id="SSF52980">
    <property type="entry name" value="Restriction endonuclease-like"/>
    <property type="match status" value="1"/>
</dbReference>
<proteinExistence type="predicted"/>
<reference evidence="2" key="1">
    <citation type="journal article" date="2015" name="Nature">
        <title>Complex archaea that bridge the gap between prokaryotes and eukaryotes.</title>
        <authorList>
            <person name="Spang A."/>
            <person name="Saw J.H."/>
            <person name="Jorgensen S.L."/>
            <person name="Zaremba-Niedzwiedzka K."/>
            <person name="Martijn J."/>
            <person name="Lind A.E."/>
            <person name="van Eijk R."/>
            <person name="Schleper C."/>
            <person name="Guy L."/>
            <person name="Ettema T.J."/>
        </authorList>
    </citation>
    <scope>NUCLEOTIDE SEQUENCE</scope>
</reference>
<dbReference type="InterPro" id="IPR011335">
    <property type="entry name" value="Restrct_endonuc-II-like"/>
</dbReference>
<accession>A0A0F9USI4</accession>
<feature type="domain" description="Restriction endonuclease type IV Mrr" evidence="1">
    <location>
        <begin position="196"/>
        <end position="308"/>
    </location>
</feature>
<comment type="caution">
    <text evidence="2">The sequence shown here is derived from an EMBL/GenBank/DDBJ whole genome shotgun (WGS) entry which is preliminary data.</text>
</comment>
<gene>
    <name evidence="2" type="ORF">LCGC14_0228060</name>
</gene>
<evidence type="ECO:0000313" key="2">
    <source>
        <dbReference type="EMBL" id="KKN90437.1"/>
    </source>
</evidence>
<dbReference type="InterPro" id="IPR007560">
    <property type="entry name" value="Restrct_endonuc_IV_Mrr"/>
</dbReference>
<dbReference type="GO" id="GO:0003677">
    <property type="term" value="F:DNA binding"/>
    <property type="evidence" value="ECO:0007669"/>
    <property type="project" value="InterPro"/>
</dbReference>
<sequence>MTSRRVWLIRPPKLGGFDERAIDSGIVTAEFGVREDLTDHIEFEMVLDEVMAANPREKAGKVENLGKQLNVLLNEIQPGDLVMHPHNQRKSVAIGIFRPGTHADTDGRPAREVEWLRKDILKTDLQPDFHHSMSAGNQICEMSRNNAVSRVEALVADGRDPGPDGASAGQVTVNMDPDAILPVLKARMFAQVGSAFAGHDLAALVGALLEVEGYKVSVAPPGPDGGCDLLAARGGLGIEGPTIAGQVKSGDIVVDEPTLQALRGVMQARGADKGLLVSWSGVTRPVARELAALQLQIAYWNGAEICRRLIRDYDKMPLWVRDRLRIRMVPLLEAI</sequence>
<dbReference type="GO" id="GO:0004519">
    <property type="term" value="F:endonuclease activity"/>
    <property type="evidence" value="ECO:0007669"/>
    <property type="project" value="InterPro"/>
</dbReference>
<dbReference type="Gene3D" id="3.40.1350.10">
    <property type="match status" value="1"/>
</dbReference>
<dbReference type="AlphaFoldDB" id="A0A0F9USI4"/>
<name>A0A0F9USI4_9ZZZZ</name>
<evidence type="ECO:0000259" key="1">
    <source>
        <dbReference type="Pfam" id="PF04471"/>
    </source>
</evidence>
<organism evidence="2">
    <name type="scientific">marine sediment metagenome</name>
    <dbReference type="NCBI Taxonomy" id="412755"/>
    <lineage>
        <taxon>unclassified sequences</taxon>
        <taxon>metagenomes</taxon>
        <taxon>ecological metagenomes</taxon>
    </lineage>
</organism>